<comment type="caution">
    <text evidence="3">The sequence shown here is derived from an EMBL/GenBank/DDBJ whole genome shotgun (WGS) entry which is preliminary data.</text>
</comment>
<keyword evidence="1" id="KW-0597">Phosphoprotein</keyword>
<dbReference type="Proteomes" id="UP001597546">
    <property type="component" value="Unassembled WGS sequence"/>
</dbReference>
<name>A0ABW5TMF3_9SPHI</name>
<sequence>MRKAFLIVDDLNLDCLVAEGIVKKTGICDSYKIYNNAIQVLSDIKQGLVNYDGLTVILLDIMMPVMTGVQFVEEFETLPLNLQNKFRIIVVTTSLDKLDLAQMSRFNSVKAILNKPYSLDELNIILNKLV</sequence>
<dbReference type="SMART" id="SM00448">
    <property type="entry name" value="REC"/>
    <property type="match status" value="1"/>
</dbReference>
<dbReference type="PROSITE" id="PS50110">
    <property type="entry name" value="RESPONSE_REGULATORY"/>
    <property type="match status" value="1"/>
</dbReference>
<dbReference type="Gene3D" id="3.40.50.2300">
    <property type="match status" value="1"/>
</dbReference>
<protein>
    <submittedName>
        <fullName evidence="3">Response regulator</fullName>
    </submittedName>
</protein>
<evidence type="ECO:0000259" key="2">
    <source>
        <dbReference type="PROSITE" id="PS50110"/>
    </source>
</evidence>
<reference evidence="4" key="1">
    <citation type="journal article" date="2019" name="Int. J. Syst. Evol. Microbiol.">
        <title>The Global Catalogue of Microorganisms (GCM) 10K type strain sequencing project: providing services to taxonomists for standard genome sequencing and annotation.</title>
        <authorList>
            <consortium name="The Broad Institute Genomics Platform"/>
            <consortium name="The Broad Institute Genome Sequencing Center for Infectious Disease"/>
            <person name="Wu L."/>
            <person name="Ma J."/>
        </authorList>
    </citation>
    <scope>NUCLEOTIDE SEQUENCE [LARGE SCALE GENOMIC DNA]</scope>
    <source>
        <strain evidence="4">KCTC 42456</strain>
    </source>
</reference>
<dbReference type="InterPro" id="IPR001789">
    <property type="entry name" value="Sig_transdc_resp-reg_receiver"/>
</dbReference>
<feature type="domain" description="Response regulatory" evidence="2">
    <location>
        <begin position="4"/>
        <end position="130"/>
    </location>
</feature>
<dbReference type="SUPFAM" id="SSF52172">
    <property type="entry name" value="CheY-like"/>
    <property type="match status" value="1"/>
</dbReference>
<organism evidence="3 4">
    <name type="scientific">Pedobacter alpinus</name>
    <dbReference type="NCBI Taxonomy" id="1590643"/>
    <lineage>
        <taxon>Bacteria</taxon>
        <taxon>Pseudomonadati</taxon>
        <taxon>Bacteroidota</taxon>
        <taxon>Sphingobacteriia</taxon>
        <taxon>Sphingobacteriales</taxon>
        <taxon>Sphingobacteriaceae</taxon>
        <taxon>Pedobacter</taxon>
    </lineage>
</organism>
<evidence type="ECO:0000313" key="3">
    <source>
        <dbReference type="EMBL" id="MFD2730172.1"/>
    </source>
</evidence>
<keyword evidence="4" id="KW-1185">Reference proteome</keyword>
<dbReference type="EMBL" id="JBHULV010000003">
    <property type="protein sequence ID" value="MFD2730172.1"/>
    <property type="molecule type" value="Genomic_DNA"/>
</dbReference>
<evidence type="ECO:0000313" key="4">
    <source>
        <dbReference type="Proteomes" id="UP001597546"/>
    </source>
</evidence>
<accession>A0ABW5TMF3</accession>
<feature type="modified residue" description="4-aspartylphosphate" evidence="1">
    <location>
        <position position="60"/>
    </location>
</feature>
<dbReference type="RefSeq" id="WP_379041194.1">
    <property type="nucleotide sequence ID" value="NZ_JBHSKW010000008.1"/>
</dbReference>
<dbReference type="Pfam" id="PF00072">
    <property type="entry name" value="Response_reg"/>
    <property type="match status" value="1"/>
</dbReference>
<gene>
    <name evidence="3" type="ORF">ACFSSE_00485</name>
</gene>
<evidence type="ECO:0000256" key="1">
    <source>
        <dbReference type="PROSITE-ProRule" id="PRU00169"/>
    </source>
</evidence>
<dbReference type="InterPro" id="IPR011006">
    <property type="entry name" value="CheY-like_superfamily"/>
</dbReference>
<proteinExistence type="predicted"/>